<sequence length="113" mass="12745">MYSHNVPKSQSIGYHSYNGIHRASLSCTSYLFTEDLSCCEVSGSVCTAPPPLLSADSCLPALCSQHDKSSLMYIVWILCVLLYSFFCCIFIFVNYLFVHFSTSRSLYCHCLQE</sequence>
<name>A0A8J6BFT0_ELECQ</name>
<proteinExistence type="predicted"/>
<dbReference type="AlphaFoldDB" id="A0A8J6BFT0"/>
<keyword evidence="3" id="KW-1185">Reference proteome</keyword>
<feature type="transmembrane region" description="Helical" evidence="1">
    <location>
        <begin position="73"/>
        <end position="97"/>
    </location>
</feature>
<keyword evidence="1" id="KW-0472">Membrane</keyword>
<reference evidence="2" key="1">
    <citation type="thesis" date="2020" institute="ProQuest LLC" country="789 East Eisenhower Parkway, Ann Arbor, MI, USA">
        <title>Comparative Genomics and Chromosome Evolution.</title>
        <authorList>
            <person name="Mudd A.B."/>
        </authorList>
    </citation>
    <scope>NUCLEOTIDE SEQUENCE</scope>
    <source>
        <strain evidence="2">HN-11 Male</strain>
        <tissue evidence="2">Kidney and liver</tissue>
    </source>
</reference>
<comment type="caution">
    <text evidence="2">The sequence shown here is derived from an EMBL/GenBank/DDBJ whole genome shotgun (WGS) entry which is preliminary data.</text>
</comment>
<evidence type="ECO:0000313" key="3">
    <source>
        <dbReference type="Proteomes" id="UP000770717"/>
    </source>
</evidence>
<evidence type="ECO:0000256" key="1">
    <source>
        <dbReference type="SAM" id="Phobius"/>
    </source>
</evidence>
<keyword evidence="1" id="KW-0812">Transmembrane</keyword>
<organism evidence="2 3">
    <name type="scientific">Eleutherodactylus coqui</name>
    <name type="common">Puerto Rican coqui</name>
    <dbReference type="NCBI Taxonomy" id="57060"/>
    <lineage>
        <taxon>Eukaryota</taxon>
        <taxon>Metazoa</taxon>
        <taxon>Chordata</taxon>
        <taxon>Craniata</taxon>
        <taxon>Vertebrata</taxon>
        <taxon>Euteleostomi</taxon>
        <taxon>Amphibia</taxon>
        <taxon>Batrachia</taxon>
        <taxon>Anura</taxon>
        <taxon>Neobatrachia</taxon>
        <taxon>Hyloidea</taxon>
        <taxon>Eleutherodactylidae</taxon>
        <taxon>Eleutherodactylinae</taxon>
        <taxon>Eleutherodactylus</taxon>
        <taxon>Eleutherodactylus</taxon>
    </lineage>
</organism>
<gene>
    <name evidence="2" type="ORF">GDO78_023187</name>
</gene>
<dbReference type="EMBL" id="WNTK01009615">
    <property type="protein sequence ID" value="KAG9462770.1"/>
    <property type="molecule type" value="Genomic_DNA"/>
</dbReference>
<evidence type="ECO:0000313" key="2">
    <source>
        <dbReference type="EMBL" id="KAG9462770.1"/>
    </source>
</evidence>
<protein>
    <submittedName>
        <fullName evidence="2">Uncharacterized protein</fullName>
    </submittedName>
</protein>
<keyword evidence="1" id="KW-1133">Transmembrane helix</keyword>
<dbReference type="Proteomes" id="UP000770717">
    <property type="component" value="Unassembled WGS sequence"/>
</dbReference>
<accession>A0A8J6BFT0</accession>